<accession>A0A372ZSD2</accession>
<proteinExistence type="predicted"/>
<keyword evidence="2" id="KW-0804">Transcription</keyword>
<dbReference type="RefSeq" id="WP_117487245.1">
    <property type="nucleotide sequence ID" value="NZ_QVIG01000001.1"/>
</dbReference>
<gene>
    <name evidence="6" type="ORF">DR950_14490</name>
</gene>
<protein>
    <recommendedName>
        <fullName evidence="5">Putative zinc-finger domain-containing protein</fullName>
    </recommendedName>
</protein>
<keyword evidence="4" id="KW-1133">Transmembrane helix</keyword>
<feature type="transmembrane region" description="Helical" evidence="4">
    <location>
        <begin position="110"/>
        <end position="131"/>
    </location>
</feature>
<keyword evidence="4" id="KW-0812">Transmembrane</keyword>
<dbReference type="InterPro" id="IPR027383">
    <property type="entry name" value="Znf_put"/>
</dbReference>
<evidence type="ECO:0000259" key="5">
    <source>
        <dbReference type="Pfam" id="PF13490"/>
    </source>
</evidence>
<dbReference type="InterPro" id="IPR041916">
    <property type="entry name" value="Anti_sigma_zinc_sf"/>
</dbReference>
<evidence type="ECO:0000256" key="2">
    <source>
        <dbReference type="ARBA" id="ARBA00023163"/>
    </source>
</evidence>
<evidence type="ECO:0000256" key="3">
    <source>
        <dbReference type="SAM" id="MobiDB-lite"/>
    </source>
</evidence>
<feature type="region of interest" description="Disordered" evidence="3">
    <location>
        <begin position="1"/>
        <end position="21"/>
    </location>
</feature>
<feature type="compositionally biased region" description="Basic and acidic residues" evidence="3">
    <location>
        <begin position="1"/>
        <end position="15"/>
    </location>
</feature>
<keyword evidence="7" id="KW-1185">Reference proteome</keyword>
<dbReference type="AlphaFoldDB" id="A0A372ZSD2"/>
<evidence type="ECO:0000313" key="6">
    <source>
        <dbReference type="EMBL" id="RGD58826.1"/>
    </source>
</evidence>
<evidence type="ECO:0000256" key="1">
    <source>
        <dbReference type="ARBA" id="ARBA00023015"/>
    </source>
</evidence>
<reference evidence="6 7" key="1">
    <citation type="submission" date="2018-08" db="EMBL/GenBank/DDBJ databases">
        <title>Diversity &amp; Physiological Properties of Lignin-Decomposing Actinobacteria from Soil.</title>
        <authorList>
            <person name="Roh S.G."/>
            <person name="Kim S.B."/>
        </authorList>
    </citation>
    <scope>NUCLEOTIDE SEQUENCE [LARGE SCALE GENOMIC DNA]</scope>
    <source>
        <strain evidence="6 7">MMS17-GH009</strain>
    </source>
</reference>
<evidence type="ECO:0000313" key="7">
    <source>
        <dbReference type="Proteomes" id="UP000263377"/>
    </source>
</evidence>
<organism evidence="6 7">
    <name type="scientific">Kitasatospora xanthocidica</name>
    <dbReference type="NCBI Taxonomy" id="83382"/>
    <lineage>
        <taxon>Bacteria</taxon>
        <taxon>Bacillati</taxon>
        <taxon>Actinomycetota</taxon>
        <taxon>Actinomycetes</taxon>
        <taxon>Kitasatosporales</taxon>
        <taxon>Streptomycetaceae</taxon>
        <taxon>Kitasatospora</taxon>
    </lineage>
</organism>
<evidence type="ECO:0000256" key="4">
    <source>
        <dbReference type="SAM" id="Phobius"/>
    </source>
</evidence>
<dbReference type="Pfam" id="PF13490">
    <property type="entry name" value="zf-HC2"/>
    <property type="match status" value="1"/>
</dbReference>
<dbReference type="EMBL" id="QVIG01000001">
    <property type="protein sequence ID" value="RGD58826.1"/>
    <property type="molecule type" value="Genomic_DNA"/>
</dbReference>
<comment type="caution">
    <text evidence="6">The sequence shown here is derived from an EMBL/GenBank/DDBJ whole genome shotgun (WGS) entry which is preliminary data.</text>
</comment>
<keyword evidence="4" id="KW-0472">Membrane</keyword>
<dbReference type="Gene3D" id="1.10.10.1320">
    <property type="entry name" value="Anti-sigma factor, zinc-finger domain"/>
    <property type="match status" value="1"/>
</dbReference>
<name>A0A372ZSD2_9ACTN</name>
<sequence length="253" mass="25654">MTRHPDRDPVPDPDRAPGGPVHVDAGAYVLGLLEPAERAAFEQHLAGCPQCAEQVTQLGSVEPLLAEYAATARAAGTDPAGPAPQPDPRLLDRLVAEVGATRRRGRVRRLVLALAATAMVAVGPAVTAAVLTADNTPAVVAVAEQFSATDPGTGAHATVGLDGTTWGTQVSLQLSGVQGPLTCSLVAVSHTGEQQTVTTWSVPAGGYGNGGGGGDGTVRTTGGAAFRLADIDHFEVRVQDGGALLVAIPVHHP</sequence>
<dbReference type="Proteomes" id="UP000263377">
    <property type="component" value="Unassembled WGS sequence"/>
</dbReference>
<feature type="domain" description="Putative zinc-finger" evidence="5">
    <location>
        <begin position="26"/>
        <end position="52"/>
    </location>
</feature>
<keyword evidence="1" id="KW-0805">Transcription regulation</keyword>